<gene>
    <name evidence="1" type="ORF">QRX88_15470</name>
</gene>
<evidence type="ECO:0000313" key="2">
    <source>
        <dbReference type="Proteomes" id="UP001241571"/>
    </source>
</evidence>
<comment type="caution">
    <text evidence="1">The sequence shown here is derived from an EMBL/GenBank/DDBJ whole genome shotgun (WGS) entry which is preliminary data.</text>
</comment>
<name>A0ABD4ZWV3_ENTGA</name>
<dbReference type="AlphaFoldDB" id="A0ABD4ZWV3"/>
<sequence length="104" mass="11810">MNEQKGYLILVIPVIEEGAASDSFWLTADMRTINGLTALRFDWTGDNRHTIYFDTEAEARRVAIIHSENLHPHFCDVVALDRKAIDFLKISKGKIAGNPKLHPY</sequence>
<dbReference type="EMBL" id="JASUBT010000013">
    <property type="protein sequence ID" value="MDL4937103.1"/>
    <property type="molecule type" value="Genomic_DNA"/>
</dbReference>
<proteinExistence type="predicted"/>
<dbReference type="RefSeq" id="WP_103301169.1">
    <property type="nucleotide sequence ID" value="NZ_CP078507.1"/>
</dbReference>
<protein>
    <submittedName>
        <fullName evidence="1">Uncharacterized protein</fullName>
    </submittedName>
</protein>
<organism evidence="1 2">
    <name type="scientific">Enterococcus gallinarum</name>
    <dbReference type="NCBI Taxonomy" id="1353"/>
    <lineage>
        <taxon>Bacteria</taxon>
        <taxon>Bacillati</taxon>
        <taxon>Bacillota</taxon>
        <taxon>Bacilli</taxon>
        <taxon>Lactobacillales</taxon>
        <taxon>Enterococcaceae</taxon>
        <taxon>Enterococcus</taxon>
    </lineage>
</organism>
<evidence type="ECO:0000313" key="1">
    <source>
        <dbReference type="EMBL" id="MDL4937103.1"/>
    </source>
</evidence>
<reference evidence="1 2" key="1">
    <citation type="submission" date="2023-06" db="EMBL/GenBank/DDBJ databases">
        <title>Acute promotion of culturable opportunistic pathogens and persistent increase of antibiotic resistance following antibiotic exposure in mouse gut microbiota.</title>
        <authorList>
            <person name="Li L."/>
            <person name="Wang B."/>
            <person name="Sun Y."/>
            <person name="Wang M."/>
            <person name="Xu H."/>
        </authorList>
    </citation>
    <scope>NUCLEOTIDE SEQUENCE [LARGE SCALE GENOMIC DNA]</scope>
    <source>
        <strain evidence="1 2">CRI2_2</strain>
    </source>
</reference>
<dbReference type="Proteomes" id="UP001241571">
    <property type="component" value="Unassembled WGS sequence"/>
</dbReference>
<accession>A0ABD4ZWV3</accession>